<keyword evidence="10 18" id="KW-0067">ATP-binding</keyword>
<dbReference type="PROSITE" id="PS00107">
    <property type="entry name" value="PROTEIN_KINASE_ATP"/>
    <property type="match status" value="1"/>
</dbReference>
<evidence type="ECO:0000256" key="18">
    <source>
        <dbReference type="PROSITE-ProRule" id="PRU10141"/>
    </source>
</evidence>
<evidence type="ECO:0000256" key="16">
    <source>
        <dbReference type="ARBA" id="ARBA00047951"/>
    </source>
</evidence>
<dbReference type="InterPro" id="IPR000152">
    <property type="entry name" value="EGF-type_Asp/Asn_hydroxyl_site"/>
</dbReference>
<dbReference type="FunFam" id="3.30.200.20:FF:000043">
    <property type="entry name" value="Wall-associated receptor kinase 2"/>
    <property type="match status" value="1"/>
</dbReference>
<dbReference type="Pfam" id="PF07645">
    <property type="entry name" value="EGF_CA"/>
    <property type="match status" value="1"/>
</dbReference>
<dbReference type="FunFam" id="1.10.510.10:FF:000084">
    <property type="entry name" value="Wall-associated receptor kinase 2"/>
    <property type="match status" value="1"/>
</dbReference>
<keyword evidence="5 19" id="KW-0812">Transmembrane</keyword>
<dbReference type="SUPFAM" id="SSF56112">
    <property type="entry name" value="Protein kinase-like (PK-like)"/>
    <property type="match status" value="1"/>
</dbReference>
<proteinExistence type="predicted"/>
<dbReference type="CDD" id="cd14066">
    <property type="entry name" value="STKc_IRAK"/>
    <property type="match status" value="1"/>
</dbReference>
<evidence type="ECO:0000256" key="19">
    <source>
        <dbReference type="SAM" id="Phobius"/>
    </source>
</evidence>
<dbReference type="GO" id="GO:0005509">
    <property type="term" value="F:calcium ion binding"/>
    <property type="evidence" value="ECO:0007669"/>
    <property type="project" value="InterPro"/>
</dbReference>
<dbReference type="Pfam" id="PF00069">
    <property type="entry name" value="Pkinase"/>
    <property type="match status" value="1"/>
</dbReference>
<dbReference type="InterPro" id="IPR025287">
    <property type="entry name" value="WAK_GUB"/>
</dbReference>
<dbReference type="SUPFAM" id="SSF57196">
    <property type="entry name" value="EGF/Laminin"/>
    <property type="match status" value="1"/>
</dbReference>
<keyword evidence="8 18" id="KW-0547">Nucleotide-binding</keyword>
<comment type="catalytic activity">
    <reaction evidence="16">
        <text>L-threonyl-[protein] + ATP = O-phospho-L-threonyl-[protein] + ADP + H(+)</text>
        <dbReference type="Rhea" id="RHEA:46608"/>
        <dbReference type="Rhea" id="RHEA-COMP:11060"/>
        <dbReference type="Rhea" id="RHEA-COMP:11605"/>
        <dbReference type="ChEBI" id="CHEBI:15378"/>
        <dbReference type="ChEBI" id="CHEBI:30013"/>
        <dbReference type="ChEBI" id="CHEBI:30616"/>
        <dbReference type="ChEBI" id="CHEBI:61977"/>
        <dbReference type="ChEBI" id="CHEBI:456216"/>
    </reaction>
</comment>
<evidence type="ECO:0000256" key="3">
    <source>
        <dbReference type="ARBA" id="ARBA00022536"/>
    </source>
</evidence>
<dbReference type="AlphaFoldDB" id="A0AAP0S7G1"/>
<dbReference type="SMART" id="SM00181">
    <property type="entry name" value="EGF"/>
    <property type="match status" value="2"/>
</dbReference>
<dbReference type="SMART" id="SM00220">
    <property type="entry name" value="S_TKc"/>
    <property type="match status" value="1"/>
</dbReference>
<evidence type="ECO:0000256" key="13">
    <source>
        <dbReference type="ARBA" id="ARBA00023157"/>
    </source>
</evidence>
<evidence type="ECO:0000313" key="24">
    <source>
        <dbReference type="Proteomes" id="UP001415857"/>
    </source>
</evidence>
<organism evidence="23 24">
    <name type="scientific">Liquidambar formosana</name>
    <name type="common">Formosan gum</name>
    <dbReference type="NCBI Taxonomy" id="63359"/>
    <lineage>
        <taxon>Eukaryota</taxon>
        <taxon>Viridiplantae</taxon>
        <taxon>Streptophyta</taxon>
        <taxon>Embryophyta</taxon>
        <taxon>Tracheophyta</taxon>
        <taxon>Spermatophyta</taxon>
        <taxon>Magnoliopsida</taxon>
        <taxon>eudicotyledons</taxon>
        <taxon>Gunneridae</taxon>
        <taxon>Pentapetalae</taxon>
        <taxon>Saxifragales</taxon>
        <taxon>Altingiaceae</taxon>
        <taxon>Liquidambar</taxon>
    </lineage>
</organism>
<comment type="catalytic activity">
    <reaction evidence="15">
        <text>L-seryl-[protein] + ATP = O-phospho-L-seryl-[protein] + ADP + H(+)</text>
        <dbReference type="Rhea" id="RHEA:17989"/>
        <dbReference type="Rhea" id="RHEA-COMP:9863"/>
        <dbReference type="Rhea" id="RHEA-COMP:11604"/>
        <dbReference type="ChEBI" id="CHEBI:15378"/>
        <dbReference type="ChEBI" id="CHEBI:29999"/>
        <dbReference type="ChEBI" id="CHEBI:30616"/>
        <dbReference type="ChEBI" id="CHEBI:83421"/>
        <dbReference type="ChEBI" id="CHEBI:456216"/>
    </reaction>
</comment>
<feature type="signal peptide" evidence="20">
    <location>
        <begin position="1"/>
        <end position="24"/>
    </location>
</feature>
<evidence type="ECO:0000256" key="1">
    <source>
        <dbReference type="ARBA" id="ARBA00004479"/>
    </source>
</evidence>
<dbReference type="PROSITE" id="PS00010">
    <property type="entry name" value="ASX_HYDROXYL"/>
    <property type="match status" value="1"/>
</dbReference>
<evidence type="ECO:0000259" key="21">
    <source>
        <dbReference type="PROSITE" id="PS50011"/>
    </source>
</evidence>
<dbReference type="InterPro" id="IPR045274">
    <property type="entry name" value="WAK-like"/>
</dbReference>
<keyword evidence="12 19" id="KW-0472">Membrane</keyword>
<evidence type="ECO:0000256" key="2">
    <source>
        <dbReference type="ARBA" id="ARBA00022527"/>
    </source>
</evidence>
<feature type="disulfide bond" evidence="17">
    <location>
        <begin position="258"/>
        <end position="275"/>
    </location>
</feature>
<dbReference type="PANTHER" id="PTHR27005:SF468">
    <property type="entry name" value="OS01G0310500 PROTEIN"/>
    <property type="match status" value="1"/>
</dbReference>
<feature type="binding site" evidence="18">
    <location>
        <position position="447"/>
    </location>
    <ligand>
        <name>ATP</name>
        <dbReference type="ChEBI" id="CHEBI:30616"/>
    </ligand>
</feature>
<name>A0AAP0S7G1_LIQFO</name>
<dbReference type="InterPro" id="IPR000719">
    <property type="entry name" value="Prot_kinase_dom"/>
</dbReference>
<keyword evidence="11 19" id="KW-1133">Transmembrane helix</keyword>
<evidence type="ECO:0000313" key="23">
    <source>
        <dbReference type="EMBL" id="KAK9288710.1"/>
    </source>
</evidence>
<comment type="subcellular location">
    <subcellularLocation>
        <location evidence="1">Membrane</location>
        <topology evidence="1">Single-pass type I membrane protein</topology>
    </subcellularLocation>
</comment>
<dbReference type="PANTHER" id="PTHR27005">
    <property type="entry name" value="WALL-ASSOCIATED RECEPTOR KINASE-LIKE 21"/>
    <property type="match status" value="1"/>
</dbReference>
<keyword evidence="9" id="KW-0418">Kinase</keyword>
<feature type="domain" description="EGF-like" evidence="22">
    <location>
        <begin position="292"/>
        <end position="328"/>
    </location>
</feature>
<evidence type="ECO:0000256" key="4">
    <source>
        <dbReference type="ARBA" id="ARBA00022679"/>
    </source>
</evidence>
<evidence type="ECO:0000256" key="9">
    <source>
        <dbReference type="ARBA" id="ARBA00022777"/>
    </source>
</evidence>
<keyword evidence="13 17" id="KW-1015">Disulfide bond</keyword>
<reference evidence="23 24" key="1">
    <citation type="journal article" date="2024" name="Plant J.">
        <title>Genome sequences and population genomics reveal climatic adaptation and genomic divergence between two closely related sweetgum species.</title>
        <authorList>
            <person name="Xu W.Q."/>
            <person name="Ren C.Q."/>
            <person name="Zhang X.Y."/>
            <person name="Comes H.P."/>
            <person name="Liu X.H."/>
            <person name="Li Y.G."/>
            <person name="Kettle C.J."/>
            <person name="Jalonen R."/>
            <person name="Gaisberger H."/>
            <person name="Ma Y.Z."/>
            <person name="Qiu Y.X."/>
        </authorList>
    </citation>
    <scope>NUCLEOTIDE SEQUENCE [LARGE SCALE GENOMIC DNA]</scope>
    <source>
        <strain evidence="23">Hangzhou</strain>
    </source>
</reference>
<dbReference type="CDD" id="cd00054">
    <property type="entry name" value="EGF_CA"/>
    <property type="match status" value="1"/>
</dbReference>
<dbReference type="Gene3D" id="2.90.20.10">
    <property type="entry name" value="Plasmodium vivax P25 domain"/>
    <property type="match status" value="1"/>
</dbReference>
<keyword evidence="24" id="KW-1185">Reference proteome</keyword>
<dbReference type="PROSITE" id="PS50011">
    <property type="entry name" value="PROTEIN_KINASE_DOM"/>
    <property type="match status" value="1"/>
</dbReference>
<keyword evidence="7" id="KW-0677">Repeat</keyword>
<comment type="caution">
    <text evidence="23">The sequence shown here is derived from an EMBL/GenBank/DDBJ whole genome shotgun (WGS) entry which is preliminary data.</text>
</comment>
<feature type="transmembrane region" description="Helical" evidence="19">
    <location>
        <begin position="346"/>
        <end position="368"/>
    </location>
</feature>
<evidence type="ECO:0000256" key="6">
    <source>
        <dbReference type="ARBA" id="ARBA00022729"/>
    </source>
</evidence>
<comment type="caution">
    <text evidence="17">Lacks conserved residue(s) required for the propagation of feature annotation.</text>
</comment>
<dbReference type="Gene3D" id="1.10.510.10">
    <property type="entry name" value="Transferase(Phosphotransferase) domain 1"/>
    <property type="match status" value="1"/>
</dbReference>
<feature type="chain" id="PRO_5042923409" evidence="20">
    <location>
        <begin position="25"/>
        <end position="747"/>
    </location>
</feature>
<evidence type="ECO:0000259" key="22">
    <source>
        <dbReference type="PROSITE" id="PS50026"/>
    </source>
</evidence>
<dbReference type="PROSITE" id="PS01187">
    <property type="entry name" value="EGF_CA"/>
    <property type="match status" value="1"/>
</dbReference>
<evidence type="ECO:0000256" key="11">
    <source>
        <dbReference type="ARBA" id="ARBA00022989"/>
    </source>
</evidence>
<evidence type="ECO:0000256" key="10">
    <source>
        <dbReference type="ARBA" id="ARBA00022840"/>
    </source>
</evidence>
<dbReference type="GO" id="GO:0005524">
    <property type="term" value="F:ATP binding"/>
    <property type="evidence" value="ECO:0007669"/>
    <property type="project" value="UniProtKB-UniRule"/>
</dbReference>
<gene>
    <name evidence="23" type="ORF">L1049_017173</name>
</gene>
<keyword evidence="4" id="KW-0808">Transferase</keyword>
<dbReference type="InterPro" id="IPR009030">
    <property type="entry name" value="Growth_fac_rcpt_cys_sf"/>
</dbReference>
<evidence type="ECO:0000256" key="15">
    <source>
        <dbReference type="ARBA" id="ARBA00047558"/>
    </source>
</evidence>
<dbReference type="SMART" id="SM00179">
    <property type="entry name" value="EGF_CA"/>
    <property type="match status" value="1"/>
</dbReference>
<evidence type="ECO:0000256" key="5">
    <source>
        <dbReference type="ARBA" id="ARBA00022692"/>
    </source>
</evidence>
<dbReference type="InterPro" id="IPR011009">
    <property type="entry name" value="Kinase-like_dom_sf"/>
</dbReference>
<keyword evidence="6 20" id="KW-0732">Signal</keyword>
<dbReference type="GO" id="GO:0005886">
    <property type="term" value="C:plasma membrane"/>
    <property type="evidence" value="ECO:0007669"/>
    <property type="project" value="TreeGrafter"/>
</dbReference>
<dbReference type="GO" id="GO:0004674">
    <property type="term" value="F:protein serine/threonine kinase activity"/>
    <property type="evidence" value="ECO:0007669"/>
    <property type="project" value="UniProtKB-KW"/>
</dbReference>
<evidence type="ECO:0000256" key="17">
    <source>
        <dbReference type="PROSITE-ProRule" id="PRU00076"/>
    </source>
</evidence>
<dbReference type="EMBL" id="JBBPBK010000003">
    <property type="protein sequence ID" value="KAK9288710.1"/>
    <property type="molecule type" value="Genomic_DNA"/>
</dbReference>
<dbReference type="PROSITE" id="PS00108">
    <property type="entry name" value="PROTEIN_KINASE_ST"/>
    <property type="match status" value="1"/>
</dbReference>
<dbReference type="InterPro" id="IPR049883">
    <property type="entry name" value="NOTCH1_EGF-like"/>
</dbReference>
<dbReference type="GO" id="GO:0007166">
    <property type="term" value="P:cell surface receptor signaling pathway"/>
    <property type="evidence" value="ECO:0007669"/>
    <property type="project" value="InterPro"/>
</dbReference>
<sequence>MSVTHKMLMQLMLLVGLLLATTVAQTTAQAKPGCLDRCGDVGIPYPFGTKDGCYLNESFLITCNDSFNPPKAFLRESDINVTRISLQGQLNILQYMARDCYDENGVAAVDNSNNPSLTLSYFTISETENKFVAVGCDTYAILEGFQIDGTKYTTGCMSICNNLDYVNDSCSGTGCCQVSIPKRLWAINLTLSSYYNHSGVWDFNPCSYAFVVEQKAFHFSANYLRNLQYKEELETVVDWAIGNETCQVARKNETSYACKGNSTCHENENGSGYLCQCLKGHQGNPYLDGCQDIDECTDSNLNQCEKPEYCINVVGNFTCSCPKGYHGDARKNGKGCIANPFQVVQVAVGSGICAIVVLVGSWWLYFGIRKRKLMKLKEKFFQQNGGAMLQLELSRRDISNGSAKIFTVEELKKATNNYDEYRIIGRGGYGTVYKGFLADKSMIAIKKSKMVNQSQIEQFINEVLVLTQINHRNVVRLLGCCLETEVPLLVYEFVTNGTLFDHIHDKSKASSISWETRLRIATETAGVLSYLHSATSTPIIHRDVKSTNILLDDNYVAKVSDFGASRLVPLDQTQLSTMVQGTFGYMDPEYFHTSQLTEKSDVYSFGVVLVELLTGRKAICFDRPEKERSLVMYFLSSLKENCLFQVVENCILNEGNTVQIKEVANVAKKCLRVKGDERPTMKEVAIELEGLRMMEMHPWVGVELNLQEVESLLGESSHNFNHGDGNNLTGRYDSVRNHLILPVSDGR</sequence>
<evidence type="ECO:0000256" key="12">
    <source>
        <dbReference type="ARBA" id="ARBA00023136"/>
    </source>
</evidence>
<dbReference type="Pfam" id="PF13947">
    <property type="entry name" value="GUB_WAK_bind"/>
    <property type="match status" value="1"/>
</dbReference>
<dbReference type="PROSITE" id="PS50026">
    <property type="entry name" value="EGF_3"/>
    <property type="match status" value="2"/>
</dbReference>
<protein>
    <submittedName>
        <fullName evidence="23">Uncharacterized protein</fullName>
    </submittedName>
</protein>
<dbReference type="GO" id="GO:0030247">
    <property type="term" value="F:polysaccharide binding"/>
    <property type="evidence" value="ECO:0007669"/>
    <property type="project" value="InterPro"/>
</dbReference>
<dbReference type="InterPro" id="IPR000742">
    <property type="entry name" value="EGF"/>
</dbReference>
<feature type="domain" description="Protein kinase" evidence="21">
    <location>
        <begin position="418"/>
        <end position="700"/>
    </location>
</feature>
<dbReference type="InterPro" id="IPR017441">
    <property type="entry name" value="Protein_kinase_ATP_BS"/>
</dbReference>
<evidence type="ECO:0000256" key="8">
    <source>
        <dbReference type="ARBA" id="ARBA00022741"/>
    </source>
</evidence>
<evidence type="ECO:0000256" key="7">
    <source>
        <dbReference type="ARBA" id="ARBA00022737"/>
    </source>
</evidence>
<dbReference type="SUPFAM" id="SSF57184">
    <property type="entry name" value="Growth factor receptor domain"/>
    <property type="match status" value="1"/>
</dbReference>
<evidence type="ECO:0000256" key="20">
    <source>
        <dbReference type="SAM" id="SignalP"/>
    </source>
</evidence>
<keyword evidence="3 17" id="KW-0245">EGF-like domain</keyword>
<dbReference type="InterPro" id="IPR001881">
    <property type="entry name" value="EGF-like_Ca-bd_dom"/>
</dbReference>
<dbReference type="Gene3D" id="3.30.200.20">
    <property type="entry name" value="Phosphorylase Kinase, domain 1"/>
    <property type="match status" value="1"/>
</dbReference>
<dbReference type="Proteomes" id="UP001415857">
    <property type="component" value="Unassembled WGS sequence"/>
</dbReference>
<dbReference type="InterPro" id="IPR008271">
    <property type="entry name" value="Ser/Thr_kinase_AS"/>
</dbReference>
<dbReference type="InterPro" id="IPR018097">
    <property type="entry name" value="EGF_Ca-bd_CS"/>
</dbReference>
<feature type="domain" description="EGF-like" evidence="22">
    <location>
        <begin position="250"/>
        <end position="291"/>
    </location>
</feature>
<keyword evidence="14" id="KW-0325">Glycoprotein</keyword>
<keyword evidence="2" id="KW-0723">Serine/threonine-protein kinase</keyword>
<accession>A0AAP0S7G1</accession>
<evidence type="ECO:0000256" key="14">
    <source>
        <dbReference type="ARBA" id="ARBA00023180"/>
    </source>
</evidence>